<proteinExistence type="predicted"/>
<reference evidence="1" key="1">
    <citation type="submission" date="2021-01" db="EMBL/GenBank/DDBJ databases">
        <title>Whole genome shotgun sequence of Virgisporangium aurantiacum NBRC 16421.</title>
        <authorList>
            <person name="Komaki H."/>
            <person name="Tamura T."/>
        </authorList>
    </citation>
    <scope>NUCLEOTIDE SEQUENCE</scope>
    <source>
        <strain evidence="1">NBRC 16421</strain>
    </source>
</reference>
<dbReference type="Proteomes" id="UP000612585">
    <property type="component" value="Unassembled WGS sequence"/>
</dbReference>
<evidence type="ECO:0000313" key="2">
    <source>
        <dbReference type="Proteomes" id="UP000612585"/>
    </source>
</evidence>
<dbReference type="EMBL" id="BOPG01000009">
    <property type="protein sequence ID" value="GIJ53908.1"/>
    <property type="molecule type" value="Genomic_DNA"/>
</dbReference>
<dbReference type="AlphaFoldDB" id="A0A8J4DXZ7"/>
<evidence type="ECO:0000313" key="1">
    <source>
        <dbReference type="EMBL" id="GIJ53908.1"/>
    </source>
</evidence>
<protein>
    <recommendedName>
        <fullName evidence="3">Plasmid replication, integration and excision activator</fullName>
    </recommendedName>
</protein>
<organism evidence="1 2">
    <name type="scientific">Virgisporangium aurantiacum</name>
    <dbReference type="NCBI Taxonomy" id="175570"/>
    <lineage>
        <taxon>Bacteria</taxon>
        <taxon>Bacillati</taxon>
        <taxon>Actinomycetota</taxon>
        <taxon>Actinomycetes</taxon>
        <taxon>Micromonosporales</taxon>
        <taxon>Micromonosporaceae</taxon>
        <taxon>Virgisporangium</taxon>
    </lineage>
</organism>
<sequence>MVPNSVRYPVPFPYAFPAGALFLGVDKQVDYDRIKEADNQARDENGVLLWVVTIIDQDPQAAKFGRSPQAKVKIAAPQQPVPPPAVEVAGMSIRPVAFVDLTVTPYSDSSGCKGDRTPHRCRARLAWSYRASAMVAPSEIPATAKAA</sequence>
<comment type="caution">
    <text evidence="1">The sequence shown here is derived from an EMBL/GenBank/DDBJ whole genome shotgun (WGS) entry which is preliminary data.</text>
</comment>
<evidence type="ECO:0008006" key="3">
    <source>
        <dbReference type="Google" id="ProtNLM"/>
    </source>
</evidence>
<accession>A0A8J4DXZ7</accession>
<gene>
    <name evidence="1" type="ORF">Vau01_014240</name>
</gene>
<name>A0A8J4DXZ7_9ACTN</name>
<keyword evidence="2" id="KW-1185">Reference proteome</keyword>